<dbReference type="InterPro" id="IPR001078">
    <property type="entry name" value="2-oxoacid_DH_actylTfrase"/>
</dbReference>
<gene>
    <name evidence="2" type="ORF">ZEAMMB73_Zm00001d016365</name>
</gene>
<organism evidence="2">
    <name type="scientific">Zea mays</name>
    <name type="common">Maize</name>
    <dbReference type="NCBI Taxonomy" id="4577"/>
    <lineage>
        <taxon>Eukaryota</taxon>
        <taxon>Viridiplantae</taxon>
        <taxon>Streptophyta</taxon>
        <taxon>Embryophyta</taxon>
        <taxon>Tracheophyta</taxon>
        <taxon>Spermatophyta</taxon>
        <taxon>Magnoliopsida</taxon>
        <taxon>Liliopsida</taxon>
        <taxon>Poales</taxon>
        <taxon>Poaceae</taxon>
        <taxon>PACMAD clade</taxon>
        <taxon>Panicoideae</taxon>
        <taxon>Andropogonodae</taxon>
        <taxon>Andropogoneae</taxon>
        <taxon>Tripsacinae</taxon>
        <taxon>Zea</taxon>
    </lineage>
</organism>
<evidence type="ECO:0000259" key="1">
    <source>
        <dbReference type="Pfam" id="PF00198"/>
    </source>
</evidence>
<dbReference type="EMBL" id="CM000781">
    <property type="protein sequence ID" value="AQK70559.1"/>
    <property type="molecule type" value="Genomic_DNA"/>
</dbReference>
<protein>
    <submittedName>
        <fullName evidence="2">Dihydrolipoamide S-acetyltransferase1</fullName>
    </submittedName>
</protein>
<reference evidence="2" key="1">
    <citation type="submission" date="2015-12" db="EMBL/GenBank/DDBJ databases">
        <title>Update maize B73 reference genome by single molecule sequencing technologies.</title>
        <authorList>
            <consortium name="Maize Genome Sequencing Project"/>
            <person name="Ware D."/>
        </authorList>
    </citation>
    <scope>NUCLEOTIDE SEQUENCE</scope>
    <source>
        <tissue evidence="2">Seedling</tissue>
    </source>
</reference>
<feature type="domain" description="2-oxoacid dehydrogenase acyltransferase catalytic" evidence="1">
    <location>
        <begin position="5"/>
        <end position="30"/>
    </location>
</feature>
<dbReference type="GO" id="GO:0016747">
    <property type="term" value="F:acyltransferase activity, transferring groups other than amino-acyl groups"/>
    <property type="evidence" value="ECO:0007669"/>
    <property type="project" value="UniProtKB-ARBA"/>
</dbReference>
<name>A0A1D6H6Z4_MAIZE</name>
<dbReference type="Gene3D" id="3.30.559.10">
    <property type="entry name" value="Chloramphenicol acetyltransferase-like domain"/>
    <property type="match status" value="1"/>
</dbReference>
<accession>A0A1D6H6Z4</accession>
<proteinExistence type="predicted"/>
<keyword evidence="2" id="KW-0808">Transferase</keyword>
<dbReference type="SUPFAM" id="SSF52777">
    <property type="entry name" value="CoA-dependent acyltransferases"/>
    <property type="match status" value="1"/>
</dbReference>
<dbReference type="InterPro" id="IPR023213">
    <property type="entry name" value="CAT-like_dom_sf"/>
</dbReference>
<evidence type="ECO:0000313" key="2">
    <source>
        <dbReference type="EMBL" id="AQK70559.1"/>
    </source>
</evidence>
<sequence length="40" mass="4807">MNDFIRQYHNVNINVAVQTEHGLFVPVIRTRRDSVQLLRR</sequence>
<dbReference type="Pfam" id="PF00198">
    <property type="entry name" value="2-oxoacid_dh"/>
    <property type="match status" value="1"/>
</dbReference>
<dbReference type="AlphaFoldDB" id="A0A1D6H6Z4"/>